<name>A0A8S5N9F5_9CAUD</name>
<accession>A0A8S5N9F5</accession>
<sequence>MGSKGSTHNIITHTVTVPHNADGTKSIQISSTIETTNTTYGPGRCSASGNVTLATIPRASDVSLSKSAVSPTESFNVTITPKTANRKHNIYLSVANSHESAADSKGLISAATTYEKVFGLYWLQFVKTSMSANAKVSVQTLDSSGNLIGGRVNKNITFNIPDYTLSGSMSLTGKDLYNEQYVQNKSSVDIVITPVFPTDYHKTDIVNIKVSAFGKTYNSLTLTDIPVSNSGEQTITATFEDTRGKKATVSQTITVIPYKAPYIRGVDVERDGTVPTTVKIKVSAYMSTLNKTVQGTLYCEIEKDGGIPAIAGQAIAGQAVVGNGGNLKQSATVGGEQGDYVYNTFTFTGIDSNQTFNCTAYIIDSFGVKSALYDFIIPTEEVTVDFHASGHGIAFGKVSQTEDLFDVNYPAQFRDTITYKDAVIADFIEEQGVKNSWNYRKWNSGTVELWRNDISHTVSFDVAGTVNINNVSYPTLYYDGFYVSNIPFITEITFVSADSQGWQYANWSSATVTNDLSVAIRYYGTNKNGEGTTINFKAYIIGRWK</sequence>
<proteinExistence type="predicted"/>
<dbReference type="EMBL" id="BK015110">
    <property type="protein sequence ID" value="DAD91326.1"/>
    <property type="molecule type" value="Genomic_DNA"/>
</dbReference>
<dbReference type="InterPro" id="IPR008577">
    <property type="entry name" value="DUF859"/>
</dbReference>
<organism evidence="1">
    <name type="scientific">Siphoviridae sp. ctBmU27</name>
    <dbReference type="NCBI Taxonomy" id="2826189"/>
    <lineage>
        <taxon>Viruses</taxon>
        <taxon>Duplodnaviria</taxon>
        <taxon>Heunggongvirae</taxon>
        <taxon>Uroviricota</taxon>
        <taxon>Caudoviricetes</taxon>
    </lineage>
</organism>
<evidence type="ECO:0000313" key="1">
    <source>
        <dbReference type="EMBL" id="DAD91326.1"/>
    </source>
</evidence>
<dbReference type="Pfam" id="PF05895">
    <property type="entry name" value="DUF859"/>
    <property type="match status" value="1"/>
</dbReference>
<reference evidence="1" key="1">
    <citation type="journal article" date="2021" name="Proc. Natl. Acad. Sci. U.S.A.">
        <title>A Catalog of Tens of Thousands of Viruses from Human Metagenomes Reveals Hidden Associations with Chronic Diseases.</title>
        <authorList>
            <person name="Tisza M.J."/>
            <person name="Buck C.B."/>
        </authorList>
    </citation>
    <scope>NUCLEOTIDE SEQUENCE</scope>
    <source>
        <strain evidence="1">CtBmU27</strain>
    </source>
</reference>
<protein>
    <submittedName>
        <fullName evidence="1">Uncharacterized protein</fullName>
    </submittedName>
</protein>